<evidence type="ECO:0000313" key="3">
    <source>
        <dbReference type="Proteomes" id="UP000295757"/>
    </source>
</evidence>
<protein>
    <submittedName>
        <fullName evidence="2">Uncharacterized protein</fullName>
    </submittedName>
</protein>
<dbReference type="AlphaFoldDB" id="A0A4R7UC10"/>
<evidence type="ECO:0000256" key="1">
    <source>
        <dbReference type="SAM" id="Coils"/>
    </source>
</evidence>
<dbReference type="OrthoDB" id="399236at2"/>
<reference evidence="2 3" key="1">
    <citation type="submission" date="2019-03" db="EMBL/GenBank/DDBJ databases">
        <title>Genomic Encyclopedia of Archaeal and Bacterial Type Strains, Phase II (KMG-II): from individual species to whole genera.</title>
        <authorList>
            <person name="Goeker M."/>
        </authorList>
    </citation>
    <scope>NUCLEOTIDE SEQUENCE [LARGE SCALE GENOMIC DNA]</scope>
    <source>
        <strain evidence="2 3">ATCC 35214</strain>
    </source>
</reference>
<proteinExistence type="predicted"/>
<gene>
    <name evidence="2" type="ORF">BCF59_0627</name>
</gene>
<dbReference type="RefSeq" id="WP_134111123.1">
    <property type="nucleotide sequence ID" value="NZ_SOCN01000003.1"/>
</dbReference>
<comment type="caution">
    <text evidence="2">The sequence shown here is derived from an EMBL/GenBank/DDBJ whole genome shotgun (WGS) entry which is preliminary data.</text>
</comment>
<name>A0A4R7UC10_9BACT</name>
<keyword evidence="3" id="KW-1185">Reference proteome</keyword>
<dbReference type="Proteomes" id="UP000295757">
    <property type="component" value="Unassembled WGS sequence"/>
</dbReference>
<dbReference type="EMBL" id="SOCN01000003">
    <property type="protein sequence ID" value="TDV23281.1"/>
    <property type="molecule type" value="Genomic_DNA"/>
</dbReference>
<organism evidence="2 3">
    <name type="scientific">Mycoplasmopsis mustelae</name>
    <dbReference type="NCBI Taxonomy" id="171289"/>
    <lineage>
        <taxon>Bacteria</taxon>
        <taxon>Bacillati</taxon>
        <taxon>Mycoplasmatota</taxon>
        <taxon>Mycoplasmoidales</taxon>
        <taxon>Metamycoplasmataceae</taxon>
        <taxon>Mycoplasmopsis</taxon>
    </lineage>
</organism>
<sequence length="116" mass="13603">MSQTVDLEKLKLLAERYNELSDEIKVLKKEMKEMVSGTETTIHERLSDGGFVIYEKPESKEIISKNLVTSLLFDLLMQLNKGEIDKAPNIDEIKEKIAVKCRFEKTFKWRLQIKRK</sequence>
<accession>A0A4R7UC10</accession>
<keyword evidence="1" id="KW-0175">Coiled coil</keyword>
<feature type="coiled-coil region" evidence="1">
    <location>
        <begin position="10"/>
        <end position="37"/>
    </location>
</feature>
<evidence type="ECO:0000313" key="2">
    <source>
        <dbReference type="EMBL" id="TDV23281.1"/>
    </source>
</evidence>